<dbReference type="GO" id="GO:0000779">
    <property type="term" value="C:condensed chromosome, centromeric region"/>
    <property type="evidence" value="ECO:0007669"/>
    <property type="project" value="TreeGrafter"/>
</dbReference>
<keyword evidence="5" id="KW-0131">Cell cycle</keyword>
<organism evidence="8 9">
    <name type="scientific">Phytophthora cactorum</name>
    <dbReference type="NCBI Taxonomy" id="29920"/>
    <lineage>
        <taxon>Eukaryota</taxon>
        <taxon>Sar</taxon>
        <taxon>Stramenopiles</taxon>
        <taxon>Oomycota</taxon>
        <taxon>Peronosporomycetes</taxon>
        <taxon>Peronosporales</taxon>
        <taxon>Peronosporaceae</taxon>
        <taxon>Phytophthora</taxon>
    </lineage>
</organism>
<evidence type="ECO:0000259" key="7">
    <source>
        <dbReference type="Pfam" id="PF12717"/>
    </source>
</evidence>
<accession>A0A8T1UZ42</accession>
<feature type="compositionally biased region" description="Polar residues" evidence="6">
    <location>
        <begin position="1821"/>
        <end position="1832"/>
    </location>
</feature>
<feature type="compositionally biased region" description="Polar residues" evidence="6">
    <location>
        <begin position="1872"/>
        <end position="1888"/>
    </location>
</feature>
<feature type="compositionally biased region" description="Basic residues" evidence="6">
    <location>
        <begin position="1921"/>
        <end position="1937"/>
    </location>
</feature>
<dbReference type="VEuPathDB" id="FungiDB:PC110_g7869"/>
<dbReference type="InterPro" id="IPR026971">
    <property type="entry name" value="CND1/NCAPD3"/>
</dbReference>
<dbReference type="OrthoDB" id="10263978at2759"/>
<evidence type="ECO:0000313" key="9">
    <source>
        <dbReference type="Proteomes" id="UP000688947"/>
    </source>
</evidence>
<dbReference type="InterPro" id="IPR032682">
    <property type="entry name" value="Cnd1_C"/>
</dbReference>
<dbReference type="Proteomes" id="UP000688947">
    <property type="component" value="Unassembled WGS sequence"/>
</dbReference>
<feature type="domain" description="Condensin complex subunit 1 C-terminal" evidence="7">
    <location>
        <begin position="1444"/>
        <end position="1552"/>
    </location>
</feature>
<comment type="caution">
    <text evidence="8">The sequence shown here is derived from an EMBL/GenBank/DDBJ whole genome shotgun (WGS) entry which is preliminary data.</text>
</comment>
<keyword evidence="4" id="KW-0539">Nucleus</keyword>
<feature type="compositionally biased region" description="Basic residues" evidence="6">
    <location>
        <begin position="617"/>
        <end position="628"/>
    </location>
</feature>
<dbReference type="EMBL" id="JAENGZ010000041">
    <property type="protein sequence ID" value="KAG6972077.1"/>
    <property type="molecule type" value="Genomic_DNA"/>
</dbReference>
<feature type="compositionally biased region" description="Acidic residues" evidence="6">
    <location>
        <begin position="1942"/>
        <end position="1960"/>
    </location>
</feature>
<keyword evidence="3" id="KW-0498">Mitosis</keyword>
<feature type="compositionally biased region" description="Polar residues" evidence="6">
    <location>
        <begin position="1782"/>
        <end position="1799"/>
    </location>
</feature>
<evidence type="ECO:0000256" key="3">
    <source>
        <dbReference type="ARBA" id="ARBA00022776"/>
    </source>
</evidence>
<reference evidence="8" key="1">
    <citation type="submission" date="2021-01" db="EMBL/GenBank/DDBJ databases">
        <title>Phytophthora aleatoria, a newly-described species from Pinus radiata is distinct from Phytophthora cactorum isolates based on comparative genomics.</title>
        <authorList>
            <person name="Mcdougal R."/>
            <person name="Panda P."/>
            <person name="Williams N."/>
            <person name="Studholme D.J."/>
        </authorList>
    </citation>
    <scope>NUCLEOTIDE SEQUENCE</scope>
    <source>
        <strain evidence="8">NZFS 3830</strain>
    </source>
</reference>
<dbReference type="GO" id="GO:0051301">
    <property type="term" value="P:cell division"/>
    <property type="evidence" value="ECO:0007669"/>
    <property type="project" value="UniProtKB-KW"/>
</dbReference>
<dbReference type="VEuPathDB" id="FungiDB:PC110_g7870"/>
<dbReference type="GO" id="GO:0042393">
    <property type="term" value="F:histone binding"/>
    <property type="evidence" value="ECO:0007669"/>
    <property type="project" value="TreeGrafter"/>
</dbReference>
<comment type="subcellular location">
    <subcellularLocation>
        <location evidence="1">Nucleus</location>
    </subcellularLocation>
</comment>
<evidence type="ECO:0000256" key="2">
    <source>
        <dbReference type="ARBA" id="ARBA00022618"/>
    </source>
</evidence>
<sequence length="1992" mass="224251">MSDVTSTRSVIAAELQRLHDENAAKQHQEAVRREAQRDRTRSLVRLVQLDTRDEGKIALHAENAALYNQRATILEQIRLLQDRYQAEKKRLPSIPDNHFYRKERHERLQRAKAARDRDVTGLRYHLAQLEASAPPVVRPGSSSYAENVRRAATPAGIVSLPEVAVQEPSRRSGRVSATEYKQLMDQIRAVKLERQTMLDPYVANLKLARLWDRLHDTARCLENYDAACRMMKEREVARIPPEMLEEVLEKQRLRRRAALHYLFSRALQWKQRQEAADLLSKFIELARPEDRLKDVAYVDRILREQEYIEDPTLASTDEITFAIRSTNSLGYLTDLRFKLLKDLLATSPTDLYLIESVANIHVRRGEFAAAEELTSRFVVLPSVKRMSLYGTLAELRYGILKWPRLSSDKKTTISNTSLEGCRSAFHIVLPSRRLHKELVRALKPLALGSVPESAISSLFDTGGTAAVREEWADGVTRCQLRALDKVFAKYLRRQAVDEQVAHLWSFFASQEAIDAVAPPQEGNENSDAVYRSLFALLQAVVNVRDVYANMSDAEKRSALLKALVAAKVYLAWLQLPGGSAHGLFMSYVYRQVLDTLKKWVVLMAAKEPGQATAVQRRPGRRGRRRAVRKQQSSDEDSDEDSHEMFQMLTAYGLELMDMLVLFLDGFSLSASKESIVPTIETAIALQTAVPPENEGTASAMTTKTLQILEALVSGTHGEPLQTGRVVLHCYIPGVTFQETVAKENRSSLRFHKLSIDVITRIQHIAARACEEDDAEGTAVQDNSLMLLGLIQNICLQAPGLADERQRVLSFVFSTAMAGRRENELEEQAKPSEFRDEECVRLARFLTSYSRNAKLKYRQFAVELISRFVVETRFWKVKENELPEALVPYSGVGPLLEVLIDRARDKMSQVRTKAIAGISAMLTLGLSNLANSEDDEQMNGNSGSEAITSSLQSLLYESAIDDDGNKTLEETPLMQRLVDLFRERLVDEKTFVRRAAVHALEALLTAHSGDTVHASSKKDLFDIHARCTDSSVVVRVQSIKSLSAILIKFPRDEEAQKLWNLGVLPLCIDPETTVQSCALEAAGRVVFDRVLTWYDARRNKSRREALDCVWMQVSHLDGVMARCLQKALRMLIKSDKIDVEKIIKTCVFAINESVSPYSSGQEVQEETEDDATRRLLTRYWGFSWIILEELAHSGNLVETTRGKQQNLSIVVECWNKLQDQAMPVEFNDGSKRILRVIAAISTVIDAQDAKSIADGILASLHSFAIPLNVIADGILALNSICKAKAPSPEKRRDISFAWGNKLLELCEINLRKCFESSPDSVEEETALLQKQLISIGEVALLEFDKDADKSGEAALLPVSSSLKSLVQLFLPPKFVPVNQSVSQATGQSDEEETTSILSEPVPLPAPVRVCAFVTLGKLCLRDGDLAKQCMTMFIRELRTCEEQDIRSNILLILGDLCIRYTSLVDAYVPTIALSLLDESRLLRRNTLLLFSQLILQDYIKWRESLLRFFLRAAVDEDEELANLARHVLCGPLLQKSPHIFTNKFIEMIFVFNGIQGDKIKFSEPYEQEGTRQLALLGNALYPRRAKLYNFLLEHMSDEQKLQVSMKLCSEVLEEVMDGTLPLCANPSQITDSCTEAVLKDTFAVLCSPEIKLTSSKDGDDEGDGEDAATGENANVASQIAAAKGKLLSKMSKKNFLENVVPVLIGLKHTLEAKHSPLTRYLLHYIRELFKMYRQEVKDIFMNTDPQMAMEVEYDLRQLDLQQQQQKQQSRRMTYAPEDVQTALMSPQTTNKTSRAPQTPQEELFDTPVRLRNDEKGGRRRQSLPSTPTPSRSGIQPREVSSEEARRQTSEPSTLIFSPSQGHPANENWHVTAKSPSVDNPQSRSKQGFTQEDLEGRMKKDLAAAFDSASDSEENVPPTVNTSRRRAKAKAKAKAKKTPKAIVEEEEAEEQQQEDQDEEEEVVPLPLKKKAKKKIKPDKKSQAATSSRPKRKRN</sequence>
<keyword evidence="2" id="KW-0132">Cell division</keyword>
<name>A0A8T1UZ42_9STRA</name>
<protein>
    <recommendedName>
        <fullName evidence="7">Condensin complex subunit 1 C-terminal domain-containing protein</fullName>
    </recommendedName>
</protein>
<evidence type="ECO:0000256" key="4">
    <source>
        <dbReference type="ARBA" id="ARBA00023242"/>
    </source>
</evidence>
<dbReference type="GO" id="GO:0007076">
    <property type="term" value="P:mitotic chromosome condensation"/>
    <property type="evidence" value="ECO:0007669"/>
    <property type="project" value="InterPro"/>
</dbReference>
<dbReference type="PANTHER" id="PTHR14222:SF1">
    <property type="entry name" value="CONDENSIN-2 COMPLEX SUBUNIT D3"/>
    <property type="match status" value="1"/>
</dbReference>
<feature type="region of interest" description="Disordered" evidence="6">
    <location>
        <begin position="1782"/>
        <end position="1992"/>
    </location>
</feature>
<evidence type="ECO:0000256" key="6">
    <source>
        <dbReference type="SAM" id="MobiDB-lite"/>
    </source>
</evidence>
<dbReference type="GO" id="GO:0010032">
    <property type="term" value="P:meiotic chromosome condensation"/>
    <property type="evidence" value="ECO:0007669"/>
    <property type="project" value="TreeGrafter"/>
</dbReference>
<dbReference type="GO" id="GO:0005634">
    <property type="term" value="C:nucleus"/>
    <property type="evidence" value="ECO:0007669"/>
    <property type="project" value="UniProtKB-SubCell"/>
</dbReference>
<feature type="compositionally biased region" description="Basic and acidic residues" evidence="6">
    <location>
        <begin position="1838"/>
        <end position="1847"/>
    </location>
</feature>
<dbReference type="PANTHER" id="PTHR14222">
    <property type="entry name" value="CONDENSIN"/>
    <property type="match status" value="1"/>
</dbReference>
<gene>
    <name evidence="8" type="ORF">JG687_00001679</name>
</gene>
<dbReference type="GO" id="GO:0000796">
    <property type="term" value="C:condensin complex"/>
    <property type="evidence" value="ECO:0007669"/>
    <property type="project" value="TreeGrafter"/>
</dbReference>
<feature type="compositionally biased region" description="Polar residues" evidence="6">
    <location>
        <begin position="1848"/>
        <end position="1861"/>
    </location>
</feature>
<evidence type="ECO:0000256" key="5">
    <source>
        <dbReference type="ARBA" id="ARBA00023306"/>
    </source>
</evidence>
<proteinExistence type="predicted"/>
<dbReference type="Pfam" id="PF12717">
    <property type="entry name" value="Cnd1"/>
    <property type="match status" value="1"/>
</dbReference>
<evidence type="ECO:0000256" key="1">
    <source>
        <dbReference type="ARBA" id="ARBA00004123"/>
    </source>
</evidence>
<evidence type="ECO:0000313" key="8">
    <source>
        <dbReference type="EMBL" id="KAG6972077.1"/>
    </source>
</evidence>
<feature type="compositionally biased region" description="Basic residues" evidence="6">
    <location>
        <begin position="1965"/>
        <end position="1975"/>
    </location>
</feature>
<feature type="region of interest" description="Disordered" evidence="6">
    <location>
        <begin position="611"/>
        <end position="641"/>
    </location>
</feature>